<comment type="subcellular location">
    <subcellularLocation>
        <location evidence="1">Cytoplasm</location>
    </subcellularLocation>
</comment>
<protein>
    <recommendedName>
        <fullName evidence="6">Ig-like domain-containing protein</fullName>
    </recommendedName>
</protein>
<evidence type="ECO:0000256" key="4">
    <source>
        <dbReference type="ARBA" id="ARBA00022737"/>
    </source>
</evidence>
<dbReference type="Pfam" id="PF16095">
    <property type="entry name" value="COR-A"/>
    <property type="match status" value="1"/>
</dbReference>
<dbReference type="Pfam" id="PF07679">
    <property type="entry name" value="I-set"/>
    <property type="match status" value="3"/>
</dbReference>
<dbReference type="InterPro" id="IPR013783">
    <property type="entry name" value="Ig-like_fold"/>
</dbReference>
<dbReference type="Proteomes" id="UP000596742">
    <property type="component" value="Unassembled WGS sequence"/>
</dbReference>
<dbReference type="InterPro" id="IPR027417">
    <property type="entry name" value="P-loop_NTPase"/>
</dbReference>
<evidence type="ECO:0000259" key="6">
    <source>
        <dbReference type="PROSITE" id="PS50835"/>
    </source>
</evidence>
<dbReference type="InterPro" id="IPR013098">
    <property type="entry name" value="Ig_I-set"/>
</dbReference>
<dbReference type="InterPro" id="IPR007110">
    <property type="entry name" value="Ig-like_dom"/>
</dbReference>
<dbReference type="Gene3D" id="3.30.70.1390">
    <property type="entry name" value="ROC domain from the Parkinson's disease-associated leucine-rich repeat kinase 2"/>
    <property type="match status" value="1"/>
</dbReference>
<dbReference type="PANTHER" id="PTHR35971:SF5">
    <property type="entry name" value="OBSCURIN LIKE CYTOSKELETAL ADAPTOR 1"/>
    <property type="match status" value="1"/>
</dbReference>
<accession>A0A8B6BMY3</accession>
<proteinExistence type="predicted"/>
<keyword evidence="2" id="KW-0963">Cytoplasm</keyword>
<evidence type="ECO:0000313" key="8">
    <source>
        <dbReference type="Proteomes" id="UP000596742"/>
    </source>
</evidence>
<gene>
    <name evidence="7" type="ORF">MGAL_10B055763</name>
</gene>
<dbReference type="PROSITE" id="PS50835">
    <property type="entry name" value="IG_LIKE"/>
    <property type="match status" value="1"/>
</dbReference>
<dbReference type="Gene3D" id="3.40.50.300">
    <property type="entry name" value="P-loop containing nucleotide triphosphate hydrolases"/>
    <property type="match status" value="2"/>
</dbReference>
<organism evidence="7 8">
    <name type="scientific">Mytilus galloprovincialis</name>
    <name type="common">Mediterranean mussel</name>
    <dbReference type="NCBI Taxonomy" id="29158"/>
    <lineage>
        <taxon>Eukaryota</taxon>
        <taxon>Metazoa</taxon>
        <taxon>Spiralia</taxon>
        <taxon>Lophotrochozoa</taxon>
        <taxon>Mollusca</taxon>
        <taxon>Bivalvia</taxon>
        <taxon>Autobranchia</taxon>
        <taxon>Pteriomorphia</taxon>
        <taxon>Mytilida</taxon>
        <taxon>Mytiloidea</taxon>
        <taxon>Mytilidae</taxon>
        <taxon>Mytilinae</taxon>
        <taxon>Mytilus</taxon>
    </lineage>
</organism>
<dbReference type="SMART" id="SM00409">
    <property type="entry name" value="IG"/>
    <property type="match status" value="4"/>
</dbReference>
<dbReference type="InterPro" id="IPR036179">
    <property type="entry name" value="Ig-like_dom_sf"/>
</dbReference>
<dbReference type="Gene3D" id="1.10.10.10">
    <property type="entry name" value="Winged helix-like DNA-binding domain superfamily/Winged helix DNA-binding domain"/>
    <property type="match status" value="1"/>
</dbReference>
<dbReference type="SUPFAM" id="SSF48726">
    <property type="entry name" value="Immunoglobulin"/>
    <property type="match status" value="3"/>
</dbReference>
<evidence type="ECO:0000256" key="1">
    <source>
        <dbReference type="ARBA" id="ARBA00004496"/>
    </source>
</evidence>
<comment type="caution">
    <text evidence="7">The sequence shown here is derived from an EMBL/GenBank/DDBJ whole genome shotgun (WGS) entry which is preliminary data.</text>
</comment>
<keyword evidence="5" id="KW-1015">Disulfide bond</keyword>
<evidence type="ECO:0000313" key="7">
    <source>
        <dbReference type="EMBL" id="VDH93209.1"/>
    </source>
</evidence>
<keyword evidence="8" id="KW-1185">Reference proteome</keyword>
<dbReference type="InterPro" id="IPR032171">
    <property type="entry name" value="COR-A"/>
</dbReference>
<dbReference type="SUPFAM" id="SSF52540">
    <property type="entry name" value="P-loop containing nucleoside triphosphate hydrolases"/>
    <property type="match status" value="1"/>
</dbReference>
<dbReference type="PANTHER" id="PTHR35971">
    <property type="entry name" value="SI:DKEY-31G6.6"/>
    <property type="match status" value="1"/>
</dbReference>
<reference evidence="7" key="1">
    <citation type="submission" date="2018-11" db="EMBL/GenBank/DDBJ databases">
        <authorList>
            <person name="Alioto T."/>
            <person name="Alioto T."/>
        </authorList>
    </citation>
    <scope>NUCLEOTIDE SEQUENCE</scope>
</reference>
<dbReference type="InterPro" id="IPR036388">
    <property type="entry name" value="WH-like_DNA-bd_sf"/>
</dbReference>
<dbReference type="Gene3D" id="2.60.40.10">
    <property type="entry name" value="Immunoglobulins"/>
    <property type="match status" value="3"/>
</dbReference>
<sequence length="1486" mass="170735">MLFKLMTLVHLCAAFPLKCPEAAQWRLRANSHCADSSKYSCLWDDNIKEYSENCTRFDFQNAGRKSVLRGGIDADECSKERYQPSGYTLYTNASTNCILLKSFCNEEGQVVYDHGNRTTDATCICNYRRGFAFLIKPNNPCYCKPSQEDCSCFLKICSNSSHILSPDYKCTINSDLHPVTHCRAITDENDNSGRKPDVKETFLKEDNVSVFVLEPWKERSVNAILSFSAFENNGPEPELNLIEGDTLILQYMLPIKRLRLCFFKDDTLIAETVNVKKHVLEKTNVTLGDQGNYFAKVCKIRSRITKVTVQSMFTSEFNTIKCIEGEKLQFKCSVYSIDINVELSKVDAKDKQIGNITMQRDGKDHCMTIQQAQLSDAGQYMMVAGNVQKPVTVTVAAMFTSEFNTIKCIEGEKLQFKCSVYSEDINVELSKVDAKDKQIGNILMQRDGKDHCMTIQQAQLSDAGKYMIVAGNVKKPVTATVAAMYTSEFRPMKCIEGETLQLKCSVYSEDINIEWYKDDTKVKQNKNISIEIDGKDHCMTIQQAKLSDAGQYMVSAGNVEKQVTVTVEVLPEAINRLPEKYRTRYIELMQSTEVEKRYFVRIMIVGKETVGKTSLVRRLLKEEKIDDVNSTDGLDIVVHRCKINIDDGKWMIGNFTFDDRGDRIHRAVNKESLKNYMPTNISHEQSNTSSVIASTDEFKHIEVQVKNRNDISDTATLSDLETSTPMLKKKNEHLMDEEDSCLDNASLATKDTKDTDQTLENIGKIEDEGNIKDDENDINNDTKDISIENKVTKKSLALVKPLDLMSHVFSKTATSNIPSSHYALCGLWDFAGQKDFYATHQTFLTSSAIYLVVADMADEIFREGRKHCFEDFQNVGEYVDFWFDTIHCHRTIEPRVNESSIDHIDPPVILVLTGKDKYKKDEEKKRKNDLQTQLDKVLGYQSKYHHLRSIFCLSNTTDPYNEFEKLQDEISTKVREMKTWGETMPLKWILLEHLIEINKDNGKNFINLSEMADLAKHSSINILDIEDVKLFLCFQHEVGSLIYFEDIPDFIILKPKWLVDAFRCLVSDRIDDKLQHRTDSTKFVQNGQISESLILELFKSKCESQFSDQIGNLVRVMEKFDILVKVDKTSSYIVPSMMPFLPFSEVCNLVGLENQNKCKRTSWLCLKFTFLPPAFFNHVSVWFIKKYSKPENQKQSMMLFRGICVLDIDQSGCKKLLVTMSTDIIAIQLLSFSTGKTDFINRCSNIYEDLIEQVQAITKRYRMTIFYEPHFKCSSGQYFKDTISYKDLKSSTDLEYLCLQHKEPHQCKEIYLPWMNNAEKIWQDYKDLLHHDMHFLTEELTQWLSDCDKTISENLQEAQINLDKIKAMLERISGMKQTLNNTAKRCGILGVNIDNLSNEEAQEEINDNRLAEKIDDKFKVTTDELEKRMDSIRDTILQLELVDKRRSDVDSSLPIKKKESKQIEETPVKPHANDAVIEQHNLRVRV</sequence>
<feature type="domain" description="Ig-like" evidence="6">
    <location>
        <begin position="476"/>
        <end position="566"/>
    </location>
</feature>
<evidence type="ECO:0000256" key="5">
    <source>
        <dbReference type="ARBA" id="ARBA00023157"/>
    </source>
</evidence>
<keyword evidence="4" id="KW-0677">Repeat</keyword>
<evidence type="ECO:0000256" key="3">
    <source>
        <dbReference type="ARBA" id="ARBA00022553"/>
    </source>
</evidence>
<dbReference type="InterPro" id="IPR003599">
    <property type="entry name" value="Ig_sub"/>
</dbReference>
<dbReference type="EMBL" id="UYJE01000427">
    <property type="protein sequence ID" value="VDH93209.1"/>
    <property type="molecule type" value="Genomic_DNA"/>
</dbReference>
<dbReference type="InterPro" id="IPR052385">
    <property type="entry name" value="Obscurin/Obscurin-like_Reg"/>
</dbReference>
<dbReference type="OrthoDB" id="6107607at2759"/>
<dbReference type="GO" id="GO:0005737">
    <property type="term" value="C:cytoplasm"/>
    <property type="evidence" value="ECO:0007669"/>
    <property type="project" value="UniProtKB-SubCell"/>
</dbReference>
<evidence type="ECO:0000256" key="2">
    <source>
        <dbReference type="ARBA" id="ARBA00022490"/>
    </source>
</evidence>
<name>A0A8B6BMY3_MYTGA</name>
<keyword evidence="3" id="KW-0597">Phosphoprotein</keyword>